<comment type="caution">
    <text evidence="1">The sequence shown here is derived from an EMBL/GenBank/DDBJ whole genome shotgun (WGS) entry which is preliminary data.</text>
</comment>
<gene>
    <name evidence="1" type="ORF">CAUJ_LOCUS1525</name>
</gene>
<dbReference type="AlphaFoldDB" id="A0A8S1GQC2"/>
<name>A0A8S1GQC2_9PELO</name>
<organism evidence="1 2">
    <name type="scientific">Caenorhabditis auriculariae</name>
    <dbReference type="NCBI Taxonomy" id="2777116"/>
    <lineage>
        <taxon>Eukaryota</taxon>
        <taxon>Metazoa</taxon>
        <taxon>Ecdysozoa</taxon>
        <taxon>Nematoda</taxon>
        <taxon>Chromadorea</taxon>
        <taxon>Rhabditida</taxon>
        <taxon>Rhabditina</taxon>
        <taxon>Rhabditomorpha</taxon>
        <taxon>Rhabditoidea</taxon>
        <taxon>Rhabditidae</taxon>
        <taxon>Peloderinae</taxon>
        <taxon>Caenorhabditis</taxon>
    </lineage>
</organism>
<sequence>MTGATNHYAPCARARMPVKPLAGSASDSRHRYQITTALVKIAKIGKDEDDNESTKKNELQVSYKDHYVQWMNKHGNRRASRHRVPCWEGISKLVITQSRRHHTGVRIPSS</sequence>
<keyword evidence="2" id="KW-1185">Reference proteome</keyword>
<accession>A0A8S1GQC2</accession>
<evidence type="ECO:0000313" key="1">
    <source>
        <dbReference type="EMBL" id="CAD6185606.1"/>
    </source>
</evidence>
<dbReference type="Proteomes" id="UP000835052">
    <property type="component" value="Unassembled WGS sequence"/>
</dbReference>
<dbReference type="EMBL" id="CAJGYM010000002">
    <property type="protein sequence ID" value="CAD6185606.1"/>
    <property type="molecule type" value="Genomic_DNA"/>
</dbReference>
<reference evidence="1" key="1">
    <citation type="submission" date="2020-10" db="EMBL/GenBank/DDBJ databases">
        <authorList>
            <person name="Kikuchi T."/>
        </authorList>
    </citation>
    <scope>NUCLEOTIDE SEQUENCE</scope>
    <source>
        <strain evidence="1">NKZ352</strain>
    </source>
</reference>
<evidence type="ECO:0000313" key="2">
    <source>
        <dbReference type="Proteomes" id="UP000835052"/>
    </source>
</evidence>
<proteinExistence type="predicted"/>
<protein>
    <submittedName>
        <fullName evidence="1">Uncharacterized protein</fullName>
    </submittedName>
</protein>